<dbReference type="PANTHER" id="PTHR13382">
    <property type="entry name" value="MITOCHONDRIAL ATP SYNTHASE COUPLING FACTOR B"/>
    <property type="match status" value="1"/>
</dbReference>
<reference evidence="1 2" key="1">
    <citation type="submission" date="2024-03" db="EMBL/GenBank/DDBJ databases">
        <title>Adaptation during the transition from Ophiocordyceps entomopathogen to insect associate is accompanied by gene loss and intensified selection.</title>
        <authorList>
            <person name="Ward C.M."/>
            <person name="Onetto C.A."/>
            <person name="Borneman A.R."/>
        </authorList>
    </citation>
    <scope>NUCLEOTIDE SEQUENCE [LARGE SCALE GENOMIC DNA]</scope>
    <source>
        <strain evidence="1">AWRI1</strain>
        <tissue evidence="1">Single Adult Female</tissue>
    </source>
</reference>
<dbReference type="InterPro" id="IPR050648">
    <property type="entry name" value="F-box_LRR-repeat"/>
</dbReference>
<organism evidence="1 2">
    <name type="scientific">Parthenolecanium corni</name>
    <dbReference type="NCBI Taxonomy" id="536013"/>
    <lineage>
        <taxon>Eukaryota</taxon>
        <taxon>Metazoa</taxon>
        <taxon>Ecdysozoa</taxon>
        <taxon>Arthropoda</taxon>
        <taxon>Hexapoda</taxon>
        <taxon>Insecta</taxon>
        <taxon>Pterygota</taxon>
        <taxon>Neoptera</taxon>
        <taxon>Paraneoptera</taxon>
        <taxon>Hemiptera</taxon>
        <taxon>Sternorrhyncha</taxon>
        <taxon>Coccoidea</taxon>
        <taxon>Coccidae</taxon>
        <taxon>Parthenolecanium</taxon>
    </lineage>
</organism>
<dbReference type="SUPFAM" id="SSF52047">
    <property type="entry name" value="RNI-like"/>
    <property type="match status" value="1"/>
</dbReference>
<dbReference type="InterPro" id="IPR001611">
    <property type="entry name" value="Leu-rich_rpt"/>
</dbReference>
<dbReference type="EMBL" id="JBBCAQ010000022">
    <property type="protein sequence ID" value="KAK7590954.1"/>
    <property type="molecule type" value="Genomic_DNA"/>
</dbReference>
<protein>
    <recommendedName>
        <fullName evidence="3">F-box/LRR-repeat protein 16</fullName>
    </recommendedName>
</protein>
<dbReference type="Pfam" id="PF13516">
    <property type="entry name" value="LRR_6"/>
    <property type="match status" value="3"/>
</dbReference>
<comment type="caution">
    <text evidence="1">The sequence shown here is derived from an EMBL/GenBank/DDBJ whole genome shotgun (WGS) entry which is preliminary data.</text>
</comment>
<evidence type="ECO:0008006" key="3">
    <source>
        <dbReference type="Google" id="ProtNLM"/>
    </source>
</evidence>
<dbReference type="Gene3D" id="3.80.10.10">
    <property type="entry name" value="Ribonuclease Inhibitor"/>
    <property type="match status" value="2"/>
</dbReference>
<name>A0AAN9TKP3_9HEMI</name>
<keyword evidence="2" id="KW-1185">Reference proteome</keyword>
<dbReference type="GO" id="GO:0005737">
    <property type="term" value="C:cytoplasm"/>
    <property type="evidence" value="ECO:0007669"/>
    <property type="project" value="TreeGrafter"/>
</dbReference>
<dbReference type="InterPro" id="IPR006553">
    <property type="entry name" value="Leu-rich_rpt_Cys-con_subtyp"/>
</dbReference>
<dbReference type="FunFam" id="3.80.10.10:FF:000144">
    <property type="entry name" value="F-box and leucine-rich repeat protein 16"/>
    <property type="match status" value="1"/>
</dbReference>
<gene>
    <name evidence="1" type="ORF">V9T40_002567</name>
</gene>
<dbReference type="Proteomes" id="UP001367676">
    <property type="component" value="Unassembled WGS sequence"/>
</dbReference>
<evidence type="ECO:0000313" key="2">
    <source>
        <dbReference type="Proteomes" id="UP001367676"/>
    </source>
</evidence>
<dbReference type="PANTHER" id="PTHR13382:SF66">
    <property type="entry name" value="F-BOX AND LEUCINE RICH REPEAT PROTEIN 16"/>
    <property type="match status" value="1"/>
</dbReference>
<accession>A0AAN9TKP3</accession>
<dbReference type="AlphaFoldDB" id="A0AAN9TKP3"/>
<dbReference type="SMART" id="SM00367">
    <property type="entry name" value="LRR_CC"/>
    <property type="match status" value="5"/>
</dbReference>
<sequence length="455" mass="50428">MSGQGVVERASAELSKRINGLSLRVGKQHRNVGKSSSVMERMTNVFCGNSNTCNIPLNPTIPQGQTLTGGEKLRRPGAKIASQSRKAVYIASRPITWNELLVDEDFLSKFFWYFTAADRSNLARVCTRWKEILYRNSNYWSGLSLCINYKQFSQTTANEKTRLYASFIRRGFLTLGMLGAKDEDVHELITYFPASSKCVHSLVLKWCGISDRGLETLVEHMLAIYELEIFCCNDLSESGLWACLVPQIRSLKLADCINISDEAVGAVAQLLPGLCEFSLQAYHVTDAALGFFSPKQSASLNALKLQSCWEITNHGIVNIVHSLPNLTVLSLSGCTKITDDGIELISENLRKLRSLDLSWCPRITDVALEYIACDLTALQKLILDRSLNTNLAAVFGGDSHPARYGREKGKNSPKWVLIATYRAKRVADSDSALTLSVTVSTVVDIFSIECSLMTN</sequence>
<dbReference type="InterPro" id="IPR032675">
    <property type="entry name" value="LRR_dom_sf"/>
</dbReference>
<proteinExistence type="predicted"/>
<evidence type="ECO:0000313" key="1">
    <source>
        <dbReference type="EMBL" id="KAK7590954.1"/>
    </source>
</evidence>
<dbReference type="CDD" id="cd22127">
    <property type="entry name" value="F-box_FBXL16"/>
    <property type="match status" value="1"/>
</dbReference>